<evidence type="ECO:0000313" key="3">
    <source>
        <dbReference type="Proteomes" id="UP000002785"/>
    </source>
</evidence>
<name>B5HTM3_STRX2</name>
<proteinExistence type="predicted"/>
<feature type="region of interest" description="Disordered" evidence="1">
    <location>
        <begin position="1"/>
        <end position="30"/>
    </location>
</feature>
<accession>B5HTM3</accession>
<feature type="compositionally biased region" description="Polar residues" evidence="1">
    <location>
        <begin position="1"/>
        <end position="25"/>
    </location>
</feature>
<organism evidence="2 3">
    <name type="scientific">Streptomyces sviceus (strain ATCC 29083 / DSM 924 / JCM 4929 / NBRC 13980 / NCIMB 11184 / NRRL 5439 / UC 5370)</name>
    <dbReference type="NCBI Taxonomy" id="463191"/>
    <lineage>
        <taxon>Bacteria</taxon>
        <taxon>Bacillati</taxon>
        <taxon>Actinomycetota</taxon>
        <taxon>Actinomycetes</taxon>
        <taxon>Kitasatosporales</taxon>
        <taxon>Streptomycetaceae</taxon>
        <taxon>Streptomyces</taxon>
    </lineage>
</organism>
<protein>
    <submittedName>
        <fullName evidence="2">Dehydrogenase</fullName>
    </submittedName>
</protein>
<dbReference type="eggNOG" id="ENOG5032ET8">
    <property type="taxonomic scope" value="Bacteria"/>
</dbReference>
<keyword evidence="3" id="KW-1185">Reference proteome</keyword>
<evidence type="ECO:0000313" key="2">
    <source>
        <dbReference type="EMBL" id="EDY56155.1"/>
    </source>
</evidence>
<reference evidence="2" key="1">
    <citation type="submission" date="2009-10" db="EMBL/GenBank/DDBJ databases">
        <title>The genome sequence of Streptomyces sviceus strain ATCC 29083.</title>
        <authorList>
            <consortium name="The Broad Institute Genome Sequencing Platform"/>
            <consortium name="Broad Institute Microbial Sequencing Center"/>
            <person name="Fischbach M."/>
            <person name="Godfrey P."/>
            <person name="Ward D."/>
            <person name="Young S."/>
            <person name="Zeng Q."/>
            <person name="Koehrsen M."/>
            <person name="Alvarado L."/>
            <person name="Berlin A.M."/>
            <person name="Bochicchio J."/>
            <person name="Borenstein D."/>
            <person name="Chapman S.B."/>
            <person name="Chen Z."/>
            <person name="Engels R."/>
            <person name="Freedman E."/>
            <person name="Gellesch M."/>
            <person name="Goldberg J."/>
            <person name="Griggs A."/>
            <person name="Gujja S."/>
            <person name="Heilman E.R."/>
            <person name="Heiman D.I."/>
            <person name="Hepburn T.A."/>
            <person name="Howarth C."/>
            <person name="Jen D."/>
            <person name="Larson L."/>
            <person name="Lewis B."/>
            <person name="Mehta T."/>
            <person name="Park D."/>
            <person name="Pearson M."/>
            <person name="Richards J."/>
            <person name="Roberts A."/>
            <person name="Saif S."/>
            <person name="Shea T.D."/>
            <person name="Shenoy N."/>
            <person name="Sisk P."/>
            <person name="Stolte C."/>
            <person name="Sykes S.N."/>
            <person name="Thomson T."/>
            <person name="Walk T."/>
            <person name="White J."/>
            <person name="Yandava C."/>
            <person name="Straight P."/>
            <person name="Clardy J."/>
            <person name="Hung D."/>
            <person name="Kolter R."/>
            <person name="Mekalanos J."/>
            <person name="Walker S."/>
            <person name="Walsh C.T."/>
            <person name="Wieland-Brown L.C."/>
            <person name="Haas B."/>
            <person name="Nusbaum C."/>
            <person name="Birren B."/>
        </authorList>
    </citation>
    <scope>NUCLEOTIDE SEQUENCE [LARGE SCALE GENOMIC DNA]</scope>
    <source>
        <strain evidence="2">ATCC 29083</strain>
    </source>
</reference>
<dbReference type="AlphaFoldDB" id="B5HTM3"/>
<dbReference type="HOGENOM" id="CLU_2319017_0_0_11"/>
<sequence length="99" mass="10992">MPTTGDSRLTSPPELNSHPAESSGQRGCAAKVRGMTDDALACPECSRPLAAGGLVLSRRDDGQRVCRSLWRCAAWHTWWRWTDRPEEPLEVCAAPELFR</sequence>
<evidence type="ECO:0000256" key="1">
    <source>
        <dbReference type="SAM" id="MobiDB-lite"/>
    </source>
</evidence>
<gene>
    <name evidence="2" type="ORF">SSEG_02571</name>
</gene>
<dbReference type="EMBL" id="CM000951">
    <property type="protein sequence ID" value="EDY56155.1"/>
    <property type="molecule type" value="Genomic_DNA"/>
</dbReference>
<dbReference type="Proteomes" id="UP000002785">
    <property type="component" value="Chromosome"/>
</dbReference>